<keyword evidence="3" id="KW-1185">Reference proteome</keyword>
<dbReference type="OrthoDB" id="2117703at2759"/>
<protein>
    <submittedName>
        <fullName evidence="1">Uncharacterized protein</fullName>
    </submittedName>
</protein>
<proteinExistence type="predicted"/>
<dbReference type="InterPro" id="IPR038752">
    <property type="entry name" value="IQCH"/>
</dbReference>
<reference evidence="1" key="1">
    <citation type="submission" date="2020-10" db="EMBL/GenBank/DDBJ databases">
        <title>Feather gene expression reveals the developmental basis of iridescence in African starlings.</title>
        <authorList>
            <person name="Rubenstein D.R."/>
        </authorList>
    </citation>
    <scope>NUCLEOTIDE SEQUENCE</scope>
    <source>
        <strain evidence="1">SS15</strain>
        <tissue evidence="1">Liver</tissue>
    </source>
</reference>
<reference evidence="2" key="3">
    <citation type="submission" date="2022-01" db="EMBL/GenBank/DDBJ databases">
        <authorList>
            <person name="Rubenstein D.R."/>
        </authorList>
    </citation>
    <scope>NUCLEOTIDE SEQUENCE</scope>
    <source>
        <strain evidence="2">SS15</strain>
        <tissue evidence="2">Liver</tissue>
    </source>
</reference>
<sequence>MGWLLRSLPCETTCALRIQEDLQKLKMEENNLKGNAEAVDICDLRKATERTELGLRKHAENYLNVTNGQDLTLSSAGNKEVNSKEPPKWNFPFGACQKQLVLPPVEPVTVQRCSSSAPRVCQGSQQQVEMDFKIMLDSENMDNKAALKHPNEETRLPLITKKKSAPRYSQ</sequence>
<reference evidence="2 3" key="2">
    <citation type="journal article" date="2021" name="J. Hered.">
        <title>Feather Gene Expression Elucidates the Developmental Basis of Plumage Iridescence in African Starlings.</title>
        <authorList>
            <person name="Rubenstein D.R."/>
            <person name="Corvelo A."/>
            <person name="MacManes M.D."/>
            <person name="Maia R."/>
            <person name="Narzisi G."/>
            <person name="Rousaki A."/>
            <person name="Vandenabeele P."/>
            <person name="Shawkey M.D."/>
            <person name="Solomon J."/>
        </authorList>
    </citation>
    <scope>NUCLEOTIDE SEQUENCE [LARGE SCALE GENOMIC DNA]</scope>
    <source>
        <strain evidence="2">SS15</strain>
    </source>
</reference>
<dbReference type="EMBL" id="JADDUC010000003">
    <property type="protein sequence ID" value="KAG0135539.1"/>
    <property type="molecule type" value="Genomic_DNA"/>
</dbReference>
<evidence type="ECO:0000313" key="2">
    <source>
        <dbReference type="EMBL" id="KAI1235267.1"/>
    </source>
</evidence>
<organism evidence="1">
    <name type="scientific">Lamprotornis superbus</name>
    <dbReference type="NCBI Taxonomy" id="245042"/>
    <lineage>
        <taxon>Eukaryota</taxon>
        <taxon>Metazoa</taxon>
        <taxon>Chordata</taxon>
        <taxon>Craniata</taxon>
        <taxon>Vertebrata</taxon>
        <taxon>Euteleostomi</taxon>
        <taxon>Archelosauria</taxon>
        <taxon>Archosauria</taxon>
        <taxon>Dinosauria</taxon>
        <taxon>Saurischia</taxon>
        <taxon>Theropoda</taxon>
        <taxon>Coelurosauria</taxon>
        <taxon>Aves</taxon>
        <taxon>Neognathae</taxon>
        <taxon>Neoaves</taxon>
        <taxon>Telluraves</taxon>
        <taxon>Australaves</taxon>
        <taxon>Passeriformes</taxon>
        <taxon>Sturnidae</taxon>
        <taxon>Lamprotornis</taxon>
    </lineage>
</organism>
<dbReference type="PANTHER" id="PTHR14465">
    <property type="entry name" value="IQ DOMAIN-CONTAINING PROTEIN H"/>
    <property type="match status" value="1"/>
</dbReference>
<dbReference type="Proteomes" id="UP000618051">
    <property type="component" value="Unassembled WGS sequence"/>
</dbReference>
<dbReference type="EMBL" id="JADDUC020000013">
    <property type="protein sequence ID" value="KAI1235267.1"/>
    <property type="molecule type" value="Genomic_DNA"/>
</dbReference>
<accession>A0A835P3G2</accession>
<comment type="caution">
    <text evidence="1">The sequence shown here is derived from an EMBL/GenBank/DDBJ whole genome shotgun (WGS) entry which is preliminary data.</text>
</comment>
<evidence type="ECO:0000313" key="3">
    <source>
        <dbReference type="Proteomes" id="UP000618051"/>
    </source>
</evidence>
<gene>
    <name evidence="2" type="ORF">IHE44_0002909</name>
    <name evidence="1" type="ORF">IHE44_005076</name>
</gene>
<dbReference type="AlphaFoldDB" id="A0A835P3G2"/>
<dbReference type="PANTHER" id="PTHR14465:SF0">
    <property type="entry name" value="IQ DOMAIN-CONTAINING PROTEIN H"/>
    <property type="match status" value="1"/>
</dbReference>
<evidence type="ECO:0000313" key="1">
    <source>
        <dbReference type="EMBL" id="KAG0135539.1"/>
    </source>
</evidence>
<name>A0A835P3G2_9PASS</name>